<feature type="transmembrane region" description="Helical" evidence="6">
    <location>
        <begin position="272"/>
        <end position="293"/>
    </location>
</feature>
<evidence type="ECO:0000256" key="3">
    <source>
        <dbReference type="ARBA" id="ARBA00022692"/>
    </source>
</evidence>
<feature type="transmembrane region" description="Helical" evidence="6">
    <location>
        <begin position="183"/>
        <end position="204"/>
    </location>
</feature>
<evidence type="ECO:0000256" key="2">
    <source>
        <dbReference type="ARBA" id="ARBA00022475"/>
    </source>
</evidence>
<dbReference type="PANTHER" id="PTHR32322">
    <property type="entry name" value="INNER MEMBRANE TRANSPORTER"/>
    <property type="match status" value="1"/>
</dbReference>
<keyword evidence="4 6" id="KW-1133">Transmembrane helix</keyword>
<feature type="transmembrane region" description="Helical" evidence="6">
    <location>
        <begin position="247"/>
        <end position="266"/>
    </location>
</feature>
<dbReference type="InterPro" id="IPR000620">
    <property type="entry name" value="EamA_dom"/>
</dbReference>
<gene>
    <name evidence="8" type="ORF">NJU99_00055</name>
</gene>
<dbReference type="RefSeq" id="WP_254576698.1">
    <property type="nucleotide sequence ID" value="NZ_CP100595.1"/>
</dbReference>
<sequence>MTNNFNLIGILSLVFAMFIWGSSFIALKAAMDDLAPFTVIFIRMLAASLCFVYFIKSFLKYDFTKKDIKFILLLAIFEPCLYFIFEAKALQLTSASQAGMIASLMPLITAMAAGYFLKEIITRKLILGSALAMIGVVSLSVNATTSASAPNPLLGNFLELLAMSCAAGYTIVARYLTHKFSALFITAIQAFIGAIFFFPFFIYEYFNTPMVFSVEALSWTLYLGVVVTLGGYGLYNFALTKLEASKTAVFVNLIPIFTLLLAYIILGEKLTNFELTASAVILAGVILSQMPPMKMPKIRRKKKI</sequence>
<feature type="transmembrane region" description="Helical" evidence="6">
    <location>
        <begin position="34"/>
        <end position="55"/>
    </location>
</feature>
<feature type="transmembrane region" description="Helical" evidence="6">
    <location>
        <begin position="216"/>
        <end position="235"/>
    </location>
</feature>
<name>A0ABY5E4P6_9BACT</name>
<evidence type="ECO:0000256" key="1">
    <source>
        <dbReference type="ARBA" id="ARBA00004651"/>
    </source>
</evidence>
<feature type="transmembrane region" description="Helical" evidence="6">
    <location>
        <begin position="153"/>
        <end position="176"/>
    </location>
</feature>
<keyword evidence="2" id="KW-1003">Cell membrane</keyword>
<dbReference type="Pfam" id="PF00892">
    <property type="entry name" value="EamA"/>
    <property type="match status" value="2"/>
</dbReference>
<dbReference type="InterPro" id="IPR050638">
    <property type="entry name" value="AA-Vitamin_Transporters"/>
</dbReference>
<evidence type="ECO:0000313" key="9">
    <source>
        <dbReference type="Proteomes" id="UP001060012"/>
    </source>
</evidence>
<feature type="transmembrane region" description="Helical" evidence="6">
    <location>
        <begin position="7"/>
        <end position="28"/>
    </location>
</feature>
<evidence type="ECO:0000256" key="6">
    <source>
        <dbReference type="SAM" id="Phobius"/>
    </source>
</evidence>
<feature type="domain" description="EamA" evidence="7">
    <location>
        <begin position="8"/>
        <end position="140"/>
    </location>
</feature>
<organism evidence="8 9">
    <name type="scientific">Arcobacter roscoffensis</name>
    <dbReference type="NCBI Taxonomy" id="2961520"/>
    <lineage>
        <taxon>Bacteria</taxon>
        <taxon>Pseudomonadati</taxon>
        <taxon>Campylobacterota</taxon>
        <taxon>Epsilonproteobacteria</taxon>
        <taxon>Campylobacterales</taxon>
        <taxon>Arcobacteraceae</taxon>
        <taxon>Arcobacter</taxon>
    </lineage>
</organism>
<feature type="domain" description="EamA" evidence="7">
    <location>
        <begin position="154"/>
        <end position="288"/>
    </location>
</feature>
<evidence type="ECO:0000259" key="7">
    <source>
        <dbReference type="Pfam" id="PF00892"/>
    </source>
</evidence>
<feature type="transmembrane region" description="Helical" evidence="6">
    <location>
        <begin position="97"/>
        <end position="117"/>
    </location>
</feature>
<protein>
    <submittedName>
        <fullName evidence="8">DMT family transporter</fullName>
    </submittedName>
</protein>
<dbReference type="EMBL" id="CP100595">
    <property type="protein sequence ID" value="UTJ06519.1"/>
    <property type="molecule type" value="Genomic_DNA"/>
</dbReference>
<evidence type="ECO:0000256" key="4">
    <source>
        <dbReference type="ARBA" id="ARBA00022989"/>
    </source>
</evidence>
<feature type="transmembrane region" description="Helical" evidence="6">
    <location>
        <begin position="124"/>
        <end position="141"/>
    </location>
</feature>
<reference evidence="8" key="1">
    <citation type="submission" date="2022-07" db="EMBL/GenBank/DDBJ databases">
        <title>Arcobacter roscoffensis sp. nov., a marine bacterium isolated from coastal seawater collected from Roscoff, France.</title>
        <authorList>
            <person name="Pascual J."/>
            <person name="Lepeaux C."/>
            <person name="Methner A."/>
            <person name="Overmann J."/>
        </authorList>
    </citation>
    <scope>NUCLEOTIDE SEQUENCE</scope>
    <source>
        <strain evidence="8">ARW1-2F2</strain>
    </source>
</reference>
<feature type="transmembrane region" description="Helical" evidence="6">
    <location>
        <begin position="67"/>
        <end position="85"/>
    </location>
</feature>
<dbReference type="InterPro" id="IPR037185">
    <property type="entry name" value="EmrE-like"/>
</dbReference>
<evidence type="ECO:0000313" key="8">
    <source>
        <dbReference type="EMBL" id="UTJ06519.1"/>
    </source>
</evidence>
<accession>A0ABY5E4P6</accession>
<comment type="subcellular location">
    <subcellularLocation>
        <location evidence="1">Cell membrane</location>
        <topology evidence="1">Multi-pass membrane protein</topology>
    </subcellularLocation>
</comment>
<proteinExistence type="predicted"/>
<keyword evidence="5 6" id="KW-0472">Membrane</keyword>
<dbReference type="PANTHER" id="PTHR32322:SF18">
    <property type="entry name" value="S-ADENOSYLMETHIONINE_S-ADENOSYLHOMOCYSTEINE TRANSPORTER"/>
    <property type="match status" value="1"/>
</dbReference>
<dbReference type="Proteomes" id="UP001060012">
    <property type="component" value="Chromosome"/>
</dbReference>
<evidence type="ECO:0000256" key="5">
    <source>
        <dbReference type="ARBA" id="ARBA00023136"/>
    </source>
</evidence>
<dbReference type="SUPFAM" id="SSF103481">
    <property type="entry name" value="Multidrug resistance efflux transporter EmrE"/>
    <property type="match status" value="2"/>
</dbReference>
<keyword evidence="3 6" id="KW-0812">Transmembrane</keyword>
<keyword evidence="9" id="KW-1185">Reference proteome</keyword>